<sequence length="209" mass="23671">MIKKSVISWLLVSIFLLSGCSSEWSTTANSSLEKEVAHLKTENSKLKKELAENKPLKKEESTNEDLRFTEEVKTFSNNESIEFGDGENKLAEMKIVEATTKPSSFPKGMRELENYNIERMVAVTIEYKNIDMDTPFLPYLQSFQAFSKDGKRLTPVNQQKGQDEVPKGKSSTTQIFWELPVIGSDFNEVEIDFVSGDQRVATFALNVSH</sequence>
<evidence type="ECO:0000313" key="3">
    <source>
        <dbReference type="Proteomes" id="UP001254770"/>
    </source>
</evidence>
<proteinExistence type="predicted"/>
<evidence type="ECO:0000313" key="2">
    <source>
        <dbReference type="EMBL" id="MDT2546309.1"/>
    </source>
</evidence>
<comment type="caution">
    <text evidence="2">The sequence shown here is derived from an EMBL/GenBank/DDBJ whole genome shotgun (WGS) entry which is preliminary data.</text>
</comment>
<organism evidence="2 3">
    <name type="scientific">Enterococcus raffinosus</name>
    <dbReference type="NCBI Taxonomy" id="71452"/>
    <lineage>
        <taxon>Bacteria</taxon>
        <taxon>Bacillati</taxon>
        <taxon>Bacillota</taxon>
        <taxon>Bacilli</taxon>
        <taxon>Lactobacillales</taxon>
        <taxon>Enterococcaceae</taxon>
        <taxon>Enterococcus</taxon>
    </lineage>
</organism>
<keyword evidence="1" id="KW-0732">Signal</keyword>
<name>A0AAW8TDG2_9ENTE</name>
<accession>A0AAW8TDG2</accession>
<gene>
    <name evidence="2" type="ORF">P7D69_18340</name>
</gene>
<dbReference type="Proteomes" id="UP001254770">
    <property type="component" value="Unassembled WGS sequence"/>
</dbReference>
<evidence type="ECO:0000256" key="1">
    <source>
        <dbReference type="SAM" id="SignalP"/>
    </source>
</evidence>
<reference evidence="2" key="1">
    <citation type="submission" date="2023-03" db="EMBL/GenBank/DDBJ databases">
        <authorList>
            <person name="Shen W."/>
            <person name="Cai J."/>
        </authorList>
    </citation>
    <scope>NUCLEOTIDE SEQUENCE</scope>
    <source>
        <strain evidence="2">Y15</strain>
    </source>
</reference>
<dbReference type="EMBL" id="JARPXL010000027">
    <property type="protein sequence ID" value="MDT2546309.1"/>
    <property type="molecule type" value="Genomic_DNA"/>
</dbReference>
<dbReference type="RefSeq" id="WP_010744232.1">
    <property type="nucleotide sequence ID" value="NZ_CP104393.1"/>
</dbReference>
<evidence type="ECO:0008006" key="4">
    <source>
        <dbReference type="Google" id="ProtNLM"/>
    </source>
</evidence>
<feature type="chain" id="PRO_5043858001" description="DUF5067 domain-containing protein" evidence="1">
    <location>
        <begin position="26"/>
        <end position="209"/>
    </location>
</feature>
<feature type="signal peptide" evidence="1">
    <location>
        <begin position="1"/>
        <end position="25"/>
    </location>
</feature>
<dbReference type="PROSITE" id="PS51257">
    <property type="entry name" value="PROKAR_LIPOPROTEIN"/>
    <property type="match status" value="1"/>
</dbReference>
<dbReference type="AlphaFoldDB" id="A0AAW8TDG2"/>
<protein>
    <recommendedName>
        <fullName evidence="4">DUF5067 domain-containing protein</fullName>
    </recommendedName>
</protein>